<dbReference type="Proteomes" id="UP000305675">
    <property type="component" value="Unassembled WGS sequence"/>
</dbReference>
<keyword evidence="6 8" id="KW-1133">Transmembrane helix</keyword>
<dbReference type="Pfam" id="PF02366">
    <property type="entry name" value="PMT"/>
    <property type="match status" value="1"/>
</dbReference>
<comment type="caution">
    <text evidence="10">The sequence shown here is derived from an EMBL/GenBank/DDBJ whole genome shotgun (WGS) entry which is preliminary data.</text>
</comment>
<feature type="transmembrane region" description="Helical" evidence="8">
    <location>
        <begin position="299"/>
        <end position="319"/>
    </location>
</feature>
<comment type="subcellular location">
    <subcellularLocation>
        <location evidence="1">Cell membrane</location>
        <topology evidence="1">Multi-pass membrane protein</topology>
    </subcellularLocation>
</comment>
<gene>
    <name evidence="10" type="ORF">FCL42_16585</name>
</gene>
<evidence type="ECO:0000256" key="6">
    <source>
        <dbReference type="ARBA" id="ARBA00022989"/>
    </source>
</evidence>
<dbReference type="InterPro" id="IPR003342">
    <property type="entry name" value="ArnT-like_N"/>
</dbReference>
<evidence type="ECO:0000256" key="3">
    <source>
        <dbReference type="ARBA" id="ARBA00022676"/>
    </source>
</evidence>
<feature type="transmembrane region" description="Helical" evidence="8">
    <location>
        <begin position="88"/>
        <end position="105"/>
    </location>
</feature>
<dbReference type="OrthoDB" id="9775035at2"/>
<name>A0A4U1BMF0_9GAMM</name>
<feature type="transmembrane region" description="Helical" evidence="8">
    <location>
        <begin position="326"/>
        <end position="344"/>
    </location>
</feature>
<evidence type="ECO:0000256" key="7">
    <source>
        <dbReference type="ARBA" id="ARBA00023136"/>
    </source>
</evidence>
<evidence type="ECO:0000256" key="1">
    <source>
        <dbReference type="ARBA" id="ARBA00004651"/>
    </source>
</evidence>
<feature type="transmembrane region" description="Helical" evidence="8">
    <location>
        <begin position="350"/>
        <end position="371"/>
    </location>
</feature>
<feature type="transmembrane region" description="Helical" evidence="8">
    <location>
        <begin position="160"/>
        <end position="186"/>
    </location>
</feature>
<feature type="transmembrane region" description="Helical" evidence="8">
    <location>
        <begin position="136"/>
        <end position="153"/>
    </location>
</feature>
<evidence type="ECO:0000259" key="9">
    <source>
        <dbReference type="Pfam" id="PF02366"/>
    </source>
</evidence>
<accession>A0A4U1BMF0</accession>
<dbReference type="EMBL" id="SWCJ01000015">
    <property type="protein sequence ID" value="TKB52034.1"/>
    <property type="molecule type" value="Genomic_DNA"/>
</dbReference>
<dbReference type="AlphaFoldDB" id="A0A4U1BMF0"/>
<feature type="transmembrane region" description="Helical" evidence="8">
    <location>
        <begin position="112"/>
        <end position="130"/>
    </location>
</feature>
<dbReference type="RefSeq" id="WP_136864548.1">
    <property type="nucleotide sequence ID" value="NZ_SWCJ01000015.1"/>
</dbReference>
<keyword evidence="7 8" id="KW-0472">Membrane</keyword>
<evidence type="ECO:0000256" key="5">
    <source>
        <dbReference type="ARBA" id="ARBA00022692"/>
    </source>
</evidence>
<dbReference type="GO" id="GO:0006493">
    <property type="term" value="P:protein O-linked glycosylation"/>
    <property type="evidence" value="ECO:0007669"/>
    <property type="project" value="InterPro"/>
</dbReference>
<dbReference type="GO" id="GO:0009103">
    <property type="term" value="P:lipopolysaccharide biosynthetic process"/>
    <property type="evidence" value="ECO:0007669"/>
    <property type="project" value="UniProtKB-ARBA"/>
</dbReference>
<dbReference type="PANTHER" id="PTHR33908">
    <property type="entry name" value="MANNOSYLTRANSFERASE YKCB-RELATED"/>
    <property type="match status" value="1"/>
</dbReference>
<proteinExistence type="predicted"/>
<protein>
    <submittedName>
        <fullName evidence="10">Glycosyltransferase family 39 protein</fullName>
    </submittedName>
</protein>
<evidence type="ECO:0000313" key="10">
    <source>
        <dbReference type="EMBL" id="TKB52034.1"/>
    </source>
</evidence>
<keyword evidence="3" id="KW-0328">Glycosyltransferase</keyword>
<feature type="transmembrane region" description="Helical" evidence="8">
    <location>
        <begin position="268"/>
        <end position="287"/>
    </location>
</feature>
<dbReference type="GO" id="GO:0016763">
    <property type="term" value="F:pentosyltransferase activity"/>
    <property type="evidence" value="ECO:0007669"/>
    <property type="project" value="TreeGrafter"/>
</dbReference>
<feature type="transmembrane region" description="Helical" evidence="8">
    <location>
        <begin position="206"/>
        <end position="225"/>
    </location>
</feature>
<keyword evidence="5 8" id="KW-0812">Transmembrane</keyword>
<dbReference type="InterPro" id="IPR050297">
    <property type="entry name" value="LipidA_mod_glycosyltrf_83"/>
</dbReference>
<keyword evidence="4 10" id="KW-0808">Transferase</keyword>
<reference evidence="10 11" key="1">
    <citation type="submission" date="2019-04" db="EMBL/GenBank/DDBJ databases">
        <authorList>
            <person name="Hwang J.C."/>
        </authorList>
    </citation>
    <scope>NUCLEOTIDE SEQUENCE [LARGE SCALE GENOMIC DNA]</scope>
    <source>
        <strain evidence="10 11">IMCC35002</strain>
    </source>
</reference>
<sequence>MSWIKKHPLLSVMLLAMAVRLLSLGAYPLTDTTEARYGYMAKLMVMTDNWLTPQFDIGVPFWGKPPLHTWMSAGSASLLGMSEFALRLPHWLAAAMIVALVGWIARRERSSAALAMMTLATTVIFSIAAGAIMTDMALTLGMTIAMIGFYLGWQGNYRAGYLGFVGLAIGLLAKGPLIIVLMGLAVGPWLLIQHGLGAFKVLWQRFPLLTGTAAMFVIAGPWYLAAEKATPGFLDYFIVGEHYLRFVESGWQGDLYGSAHDQPRGTIWIYWLSSAFPWSLILPLLWWRQRKADKPASGVSAWQSYLLCWMLSPLILFTFAGNILPAYILPGIPALALLCASLAAQRDWGWLTKVGMITPVILLIAVAVMNVKVGPERSDKSLLAGHYQPQTPLYYLHKRPFSAQYYSDGRAQFAESIDELPTVQRYLLAIPSDWNWQQLGLENQQCTVLEQRRKRQLLECQPDANLD</sequence>
<dbReference type="GO" id="GO:0000030">
    <property type="term" value="F:mannosyltransferase activity"/>
    <property type="evidence" value="ECO:0007669"/>
    <property type="project" value="InterPro"/>
</dbReference>
<dbReference type="GO" id="GO:0005886">
    <property type="term" value="C:plasma membrane"/>
    <property type="evidence" value="ECO:0007669"/>
    <property type="project" value="UniProtKB-SubCell"/>
</dbReference>
<dbReference type="PANTHER" id="PTHR33908:SF3">
    <property type="entry name" value="UNDECAPRENYL PHOSPHATE-ALPHA-4-AMINO-4-DEOXY-L-ARABINOSE ARABINOSYL TRANSFERASE"/>
    <property type="match status" value="1"/>
</dbReference>
<evidence type="ECO:0000256" key="2">
    <source>
        <dbReference type="ARBA" id="ARBA00022475"/>
    </source>
</evidence>
<feature type="domain" description="ArnT-like N-terminal" evidence="9">
    <location>
        <begin position="11"/>
        <end position="237"/>
    </location>
</feature>
<keyword evidence="11" id="KW-1185">Reference proteome</keyword>
<evidence type="ECO:0000256" key="4">
    <source>
        <dbReference type="ARBA" id="ARBA00022679"/>
    </source>
</evidence>
<organism evidence="10 11">
    <name type="scientific">Ferrimonas aestuarii</name>
    <dbReference type="NCBI Taxonomy" id="2569539"/>
    <lineage>
        <taxon>Bacteria</taxon>
        <taxon>Pseudomonadati</taxon>
        <taxon>Pseudomonadota</taxon>
        <taxon>Gammaproteobacteria</taxon>
        <taxon>Alteromonadales</taxon>
        <taxon>Ferrimonadaceae</taxon>
        <taxon>Ferrimonas</taxon>
    </lineage>
</organism>
<evidence type="ECO:0000256" key="8">
    <source>
        <dbReference type="SAM" id="Phobius"/>
    </source>
</evidence>
<keyword evidence="2" id="KW-1003">Cell membrane</keyword>
<dbReference type="GO" id="GO:0010041">
    <property type="term" value="P:response to iron(III) ion"/>
    <property type="evidence" value="ECO:0007669"/>
    <property type="project" value="TreeGrafter"/>
</dbReference>
<evidence type="ECO:0000313" key="11">
    <source>
        <dbReference type="Proteomes" id="UP000305675"/>
    </source>
</evidence>